<gene>
    <name evidence="2" type="ORF">HannXRQ_Chr09g0260601</name>
</gene>
<sequence length="94" mass="10273">MMIVDLTVRGVVVLISQTVTTGGIRFLLISYSIRKPKSTHQSCSTSKIIVTAIAWWCCSGCGLVVVVMVMVSWSSGSVVVLWWRRGLDGNVVNE</sequence>
<keyword evidence="1" id="KW-1133">Transmembrane helix</keyword>
<evidence type="ECO:0008006" key="4">
    <source>
        <dbReference type="Google" id="ProtNLM"/>
    </source>
</evidence>
<accession>A0A251TWE1</accession>
<keyword evidence="1" id="KW-0472">Membrane</keyword>
<protein>
    <recommendedName>
        <fullName evidence="4">Transmembrane protein</fullName>
    </recommendedName>
</protein>
<dbReference type="AlphaFoldDB" id="A0A251TWE1"/>
<dbReference type="EMBL" id="CM007898">
    <property type="protein sequence ID" value="OTG15457.1"/>
    <property type="molecule type" value="Genomic_DNA"/>
</dbReference>
<evidence type="ECO:0000313" key="2">
    <source>
        <dbReference type="EMBL" id="OTG15457.1"/>
    </source>
</evidence>
<proteinExistence type="predicted"/>
<dbReference type="InParanoid" id="A0A251TWE1"/>
<name>A0A251TWE1_HELAN</name>
<dbReference type="Proteomes" id="UP000215914">
    <property type="component" value="Chromosome 9"/>
</dbReference>
<evidence type="ECO:0000313" key="3">
    <source>
        <dbReference type="Proteomes" id="UP000215914"/>
    </source>
</evidence>
<feature type="transmembrane region" description="Helical" evidence="1">
    <location>
        <begin position="48"/>
        <end position="73"/>
    </location>
</feature>
<reference evidence="3" key="1">
    <citation type="journal article" date="2017" name="Nature">
        <title>The sunflower genome provides insights into oil metabolism, flowering and Asterid evolution.</title>
        <authorList>
            <person name="Badouin H."/>
            <person name="Gouzy J."/>
            <person name="Grassa C.J."/>
            <person name="Murat F."/>
            <person name="Staton S.E."/>
            <person name="Cottret L."/>
            <person name="Lelandais-Briere C."/>
            <person name="Owens G.L."/>
            <person name="Carrere S."/>
            <person name="Mayjonade B."/>
            <person name="Legrand L."/>
            <person name="Gill N."/>
            <person name="Kane N.C."/>
            <person name="Bowers J.E."/>
            <person name="Hubner S."/>
            <person name="Bellec A."/>
            <person name="Berard A."/>
            <person name="Berges H."/>
            <person name="Blanchet N."/>
            <person name="Boniface M.C."/>
            <person name="Brunel D."/>
            <person name="Catrice O."/>
            <person name="Chaidir N."/>
            <person name="Claudel C."/>
            <person name="Donnadieu C."/>
            <person name="Faraut T."/>
            <person name="Fievet G."/>
            <person name="Helmstetter N."/>
            <person name="King M."/>
            <person name="Knapp S.J."/>
            <person name="Lai Z."/>
            <person name="Le Paslier M.C."/>
            <person name="Lippi Y."/>
            <person name="Lorenzon L."/>
            <person name="Mandel J.R."/>
            <person name="Marage G."/>
            <person name="Marchand G."/>
            <person name="Marquand E."/>
            <person name="Bret-Mestries E."/>
            <person name="Morien E."/>
            <person name="Nambeesan S."/>
            <person name="Nguyen T."/>
            <person name="Pegot-Espagnet P."/>
            <person name="Pouilly N."/>
            <person name="Raftis F."/>
            <person name="Sallet E."/>
            <person name="Schiex T."/>
            <person name="Thomas J."/>
            <person name="Vandecasteele C."/>
            <person name="Vares D."/>
            <person name="Vear F."/>
            <person name="Vautrin S."/>
            <person name="Crespi M."/>
            <person name="Mangin B."/>
            <person name="Burke J.M."/>
            <person name="Salse J."/>
            <person name="Munos S."/>
            <person name="Vincourt P."/>
            <person name="Rieseberg L.H."/>
            <person name="Langlade N.B."/>
        </authorList>
    </citation>
    <scope>NUCLEOTIDE SEQUENCE [LARGE SCALE GENOMIC DNA]</scope>
    <source>
        <strain evidence="3">cv. SF193</strain>
    </source>
</reference>
<feature type="transmembrane region" description="Helical" evidence="1">
    <location>
        <begin position="6"/>
        <end position="28"/>
    </location>
</feature>
<keyword evidence="1" id="KW-0812">Transmembrane</keyword>
<keyword evidence="3" id="KW-1185">Reference proteome</keyword>
<evidence type="ECO:0000256" key="1">
    <source>
        <dbReference type="SAM" id="Phobius"/>
    </source>
</evidence>
<organism evidence="2 3">
    <name type="scientific">Helianthus annuus</name>
    <name type="common">Common sunflower</name>
    <dbReference type="NCBI Taxonomy" id="4232"/>
    <lineage>
        <taxon>Eukaryota</taxon>
        <taxon>Viridiplantae</taxon>
        <taxon>Streptophyta</taxon>
        <taxon>Embryophyta</taxon>
        <taxon>Tracheophyta</taxon>
        <taxon>Spermatophyta</taxon>
        <taxon>Magnoliopsida</taxon>
        <taxon>eudicotyledons</taxon>
        <taxon>Gunneridae</taxon>
        <taxon>Pentapetalae</taxon>
        <taxon>asterids</taxon>
        <taxon>campanulids</taxon>
        <taxon>Asterales</taxon>
        <taxon>Asteraceae</taxon>
        <taxon>Asteroideae</taxon>
        <taxon>Heliantheae alliance</taxon>
        <taxon>Heliantheae</taxon>
        <taxon>Helianthus</taxon>
    </lineage>
</organism>